<gene>
    <name evidence="1" type="ORF">TWF696_000448</name>
</gene>
<comment type="caution">
    <text evidence="1">The sequence shown here is derived from an EMBL/GenBank/DDBJ whole genome shotgun (WGS) entry which is preliminary data.</text>
</comment>
<reference evidence="1 2" key="1">
    <citation type="submission" date="2019-10" db="EMBL/GenBank/DDBJ databases">
        <authorList>
            <person name="Palmer J.M."/>
        </authorList>
    </citation>
    <scope>NUCLEOTIDE SEQUENCE [LARGE SCALE GENOMIC DNA]</scope>
    <source>
        <strain evidence="1 2">TWF696</strain>
    </source>
</reference>
<name>A0AAV9VED8_9PEZI</name>
<keyword evidence="2" id="KW-1185">Reference proteome</keyword>
<organism evidence="1 2">
    <name type="scientific">Orbilia brochopaga</name>
    <dbReference type="NCBI Taxonomy" id="3140254"/>
    <lineage>
        <taxon>Eukaryota</taxon>
        <taxon>Fungi</taxon>
        <taxon>Dikarya</taxon>
        <taxon>Ascomycota</taxon>
        <taxon>Pezizomycotina</taxon>
        <taxon>Orbiliomycetes</taxon>
        <taxon>Orbiliales</taxon>
        <taxon>Orbiliaceae</taxon>
        <taxon>Orbilia</taxon>
    </lineage>
</organism>
<dbReference type="Proteomes" id="UP001375240">
    <property type="component" value="Unassembled WGS sequence"/>
</dbReference>
<proteinExistence type="predicted"/>
<protein>
    <submittedName>
        <fullName evidence="1">Uncharacterized protein</fullName>
    </submittedName>
</protein>
<evidence type="ECO:0000313" key="1">
    <source>
        <dbReference type="EMBL" id="KAK6359286.1"/>
    </source>
</evidence>
<dbReference type="EMBL" id="JAVHNQ010000001">
    <property type="protein sequence ID" value="KAK6359286.1"/>
    <property type="molecule type" value="Genomic_DNA"/>
</dbReference>
<accession>A0AAV9VED8</accession>
<evidence type="ECO:0000313" key="2">
    <source>
        <dbReference type="Proteomes" id="UP001375240"/>
    </source>
</evidence>
<dbReference type="AlphaFoldDB" id="A0AAV9VED8"/>
<sequence length="74" mass="7982">MLATRRSQERRLIPVRPSPAIFVTRSPRPPPHGVCKIALADSENTALGLSKPVILAAWRPPGELNWVYGGVGGV</sequence>